<keyword evidence="2" id="KW-1185">Reference proteome</keyword>
<dbReference type="Proteomes" id="UP000032304">
    <property type="component" value="Chromosome 5"/>
</dbReference>
<dbReference type="Gramene" id="KJB29703">
    <property type="protein sequence ID" value="KJB29703"/>
    <property type="gene ID" value="B456_005G115100"/>
</dbReference>
<gene>
    <name evidence="1" type="ORF">B456_005G115100</name>
</gene>
<sequence length="118" mass="14076">MERFFFLVDYEPPETSNVDGTRTDFIYISNCISTHKAWKILKTTYEGITRVKRSKFQMLITIFENLRMFETLAKFYAIQLLRSRPKRFLIEVIAIEETKDKHIVRVEKLIGSLQTKFC</sequence>
<evidence type="ECO:0000313" key="1">
    <source>
        <dbReference type="EMBL" id="KJB29703.1"/>
    </source>
</evidence>
<name>A0A0D2PRA9_GOSRA</name>
<accession>A0A0D2PRA9</accession>
<evidence type="ECO:0000313" key="2">
    <source>
        <dbReference type="Proteomes" id="UP000032304"/>
    </source>
</evidence>
<reference evidence="1 2" key="1">
    <citation type="journal article" date="2012" name="Nature">
        <title>Repeated polyploidization of Gossypium genomes and the evolution of spinnable cotton fibres.</title>
        <authorList>
            <person name="Paterson A.H."/>
            <person name="Wendel J.F."/>
            <person name="Gundlach H."/>
            <person name="Guo H."/>
            <person name="Jenkins J."/>
            <person name="Jin D."/>
            <person name="Llewellyn D."/>
            <person name="Showmaker K.C."/>
            <person name="Shu S."/>
            <person name="Udall J."/>
            <person name="Yoo M.J."/>
            <person name="Byers R."/>
            <person name="Chen W."/>
            <person name="Doron-Faigenboim A."/>
            <person name="Duke M.V."/>
            <person name="Gong L."/>
            <person name="Grimwood J."/>
            <person name="Grover C."/>
            <person name="Grupp K."/>
            <person name="Hu G."/>
            <person name="Lee T.H."/>
            <person name="Li J."/>
            <person name="Lin L."/>
            <person name="Liu T."/>
            <person name="Marler B.S."/>
            <person name="Page J.T."/>
            <person name="Roberts A.W."/>
            <person name="Romanel E."/>
            <person name="Sanders W.S."/>
            <person name="Szadkowski E."/>
            <person name="Tan X."/>
            <person name="Tang H."/>
            <person name="Xu C."/>
            <person name="Wang J."/>
            <person name="Wang Z."/>
            <person name="Zhang D."/>
            <person name="Zhang L."/>
            <person name="Ashrafi H."/>
            <person name="Bedon F."/>
            <person name="Bowers J.E."/>
            <person name="Brubaker C.L."/>
            <person name="Chee P.W."/>
            <person name="Das S."/>
            <person name="Gingle A.R."/>
            <person name="Haigler C.H."/>
            <person name="Harker D."/>
            <person name="Hoffmann L.V."/>
            <person name="Hovav R."/>
            <person name="Jones D.C."/>
            <person name="Lemke C."/>
            <person name="Mansoor S."/>
            <person name="ur Rahman M."/>
            <person name="Rainville L.N."/>
            <person name="Rambani A."/>
            <person name="Reddy U.K."/>
            <person name="Rong J.K."/>
            <person name="Saranga Y."/>
            <person name="Scheffler B.E."/>
            <person name="Scheffler J.A."/>
            <person name="Stelly D.M."/>
            <person name="Triplett B.A."/>
            <person name="Van Deynze A."/>
            <person name="Vaslin M.F."/>
            <person name="Waghmare V.N."/>
            <person name="Walford S.A."/>
            <person name="Wright R.J."/>
            <person name="Zaki E.A."/>
            <person name="Zhang T."/>
            <person name="Dennis E.S."/>
            <person name="Mayer K.F."/>
            <person name="Peterson D.G."/>
            <person name="Rokhsar D.S."/>
            <person name="Wang X."/>
            <person name="Schmutz J."/>
        </authorList>
    </citation>
    <scope>NUCLEOTIDE SEQUENCE [LARGE SCALE GENOMIC DNA]</scope>
</reference>
<dbReference type="EMBL" id="CM001744">
    <property type="protein sequence ID" value="KJB29703.1"/>
    <property type="molecule type" value="Genomic_DNA"/>
</dbReference>
<organism evidence="1 2">
    <name type="scientific">Gossypium raimondii</name>
    <name type="common">Peruvian cotton</name>
    <name type="synonym">Gossypium klotzschianum subsp. raimondii</name>
    <dbReference type="NCBI Taxonomy" id="29730"/>
    <lineage>
        <taxon>Eukaryota</taxon>
        <taxon>Viridiplantae</taxon>
        <taxon>Streptophyta</taxon>
        <taxon>Embryophyta</taxon>
        <taxon>Tracheophyta</taxon>
        <taxon>Spermatophyta</taxon>
        <taxon>Magnoliopsida</taxon>
        <taxon>eudicotyledons</taxon>
        <taxon>Gunneridae</taxon>
        <taxon>Pentapetalae</taxon>
        <taxon>rosids</taxon>
        <taxon>malvids</taxon>
        <taxon>Malvales</taxon>
        <taxon>Malvaceae</taxon>
        <taxon>Malvoideae</taxon>
        <taxon>Gossypium</taxon>
    </lineage>
</organism>
<protein>
    <submittedName>
        <fullName evidence="1">Uncharacterized protein</fullName>
    </submittedName>
</protein>
<proteinExistence type="predicted"/>
<dbReference type="AlphaFoldDB" id="A0A0D2PRA9"/>